<comment type="caution">
    <text evidence="2">The sequence shown here is derived from an EMBL/GenBank/DDBJ whole genome shotgun (WGS) entry which is preliminary data.</text>
</comment>
<feature type="transmembrane region" description="Helical" evidence="1">
    <location>
        <begin position="12"/>
        <end position="39"/>
    </location>
</feature>
<sequence length="172" mass="18715">MKVTRNTPNQLILSNTPWFIGITLVLFILAFVGAGVFMASEGGEGIFFGIFFALFGGGMGFGAFCAFVRRVQVILDRDKNSITIRRQSVFGYEQVEHVLSNLSHAETESTTSRSDNGTSTLYRPVLILDEGMSAGRHPIVEAYSSGRGAHRLVDAVNDWLPAHKVDSASQSA</sequence>
<dbReference type="OrthoDB" id="7728331at2"/>
<keyword evidence="1" id="KW-1133">Transmembrane helix</keyword>
<dbReference type="Proteomes" id="UP000271700">
    <property type="component" value="Unassembled WGS sequence"/>
</dbReference>
<keyword evidence="3" id="KW-1185">Reference proteome</keyword>
<dbReference type="STRING" id="981384.GCA_000192475_04361"/>
<evidence type="ECO:0000313" key="2">
    <source>
        <dbReference type="EMBL" id="RLK08087.1"/>
    </source>
</evidence>
<evidence type="ECO:0000256" key="1">
    <source>
        <dbReference type="SAM" id="Phobius"/>
    </source>
</evidence>
<keyword evidence="1" id="KW-0472">Membrane</keyword>
<name>A0A497ZYL0_9RHOB</name>
<protein>
    <submittedName>
        <fullName evidence="2">Uncharacterized protein</fullName>
    </submittedName>
</protein>
<reference evidence="2 3" key="1">
    <citation type="submission" date="2018-10" db="EMBL/GenBank/DDBJ databases">
        <title>Genomic Encyclopedia of Archaeal and Bacterial Type Strains, Phase II (KMG-II): from individual species to whole genera.</title>
        <authorList>
            <person name="Goeker M."/>
        </authorList>
    </citation>
    <scope>NUCLEOTIDE SEQUENCE [LARGE SCALE GENOMIC DNA]</scope>
    <source>
        <strain evidence="2 3">DSM 29317</strain>
    </source>
</reference>
<feature type="transmembrane region" description="Helical" evidence="1">
    <location>
        <begin position="45"/>
        <end position="68"/>
    </location>
</feature>
<accession>A0A497ZYL0</accession>
<keyword evidence="1" id="KW-0812">Transmembrane</keyword>
<gene>
    <name evidence="2" type="ORF">CLV75_1756</name>
</gene>
<dbReference type="RefSeq" id="WP_010437597.1">
    <property type="nucleotide sequence ID" value="NZ_AEYW01000001.1"/>
</dbReference>
<proteinExistence type="predicted"/>
<organism evidence="2 3">
    <name type="scientific">Ruegeria conchae</name>
    <dbReference type="NCBI Taxonomy" id="981384"/>
    <lineage>
        <taxon>Bacteria</taxon>
        <taxon>Pseudomonadati</taxon>
        <taxon>Pseudomonadota</taxon>
        <taxon>Alphaproteobacteria</taxon>
        <taxon>Rhodobacterales</taxon>
        <taxon>Roseobacteraceae</taxon>
        <taxon>Ruegeria</taxon>
    </lineage>
</organism>
<dbReference type="AlphaFoldDB" id="A0A497ZYL0"/>
<evidence type="ECO:0000313" key="3">
    <source>
        <dbReference type="Proteomes" id="UP000271700"/>
    </source>
</evidence>
<dbReference type="EMBL" id="RCCT01000002">
    <property type="protein sequence ID" value="RLK08087.1"/>
    <property type="molecule type" value="Genomic_DNA"/>
</dbReference>